<keyword evidence="2" id="KW-1185">Reference proteome</keyword>
<evidence type="ECO:0000313" key="2">
    <source>
        <dbReference type="Proteomes" id="UP000054304"/>
    </source>
</evidence>
<gene>
    <name evidence="1" type="ORF">LALA0_S05e08944g</name>
</gene>
<dbReference type="HOGENOM" id="CLU_095376_0_0_1"/>
<proteinExistence type="predicted"/>
<sequence>MLFKQWNDFTEPRHHIDAPLDDNEDLGSLKYEALPKVELVKDLDISAYKRAIITTKVFRSLFPGNLNNGTIVSTFRITWSIGNKEESLYRDDFQLREESLRKGNEKVLEFPVIQIDSETVVISVAEDFMHVPPIALNLLSQQIAKLFSKPLDIIVLGASDRIEEVKNLAFKTSKPKNDLNSLIPPEFLTNFIASVVTQLVLGNIPFRGFIAPSEGPSGYEKLSLEAMDTLIVKCWSEFALGDKDTYFKECHRNWKLNGTAMGAHAGLYL</sequence>
<dbReference type="InterPro" id="IPR038605">
    <property type="entry name" value="Pba1_sf"/>
</dbReference>
<protein>
    <submittedName>
        <fullName evidence="1">LALA0S05e08944g1_1</fullName>
    </submittedName>
</protein>
<organism evidence="1 2">
    <name type="scientific">Lachancea lanzarotensis</name>
    <dbReference type="NCBI Taxonomy" id="1245769"/>
    <lineage>
        <taxon>Eukaryota</taxon>
        <taxon>Fungi</taxon>
        <taxon>Dikarya</taxon>
        <taxon>Ascomycota</taxon>
        <taxon>Saccharomycotina</taxon>
        <taxon>Saccharomycetes</taxon>
        <taxon>Saccharomycetales</taxon>
        <taxon>Saccharomycetaceae</taxon>
        <taxon>Lachancea</taxon>
    </lineage>
</organism>
<dbReference type="Gene3D" id="3.40.50.12120">
    <property type="entry name" value="POC1 chaperone"/>
    <property type="match status" value="1"/>
</dbReference>
<dbReference type="RefSeq" id="XP_022628812.1">
    <property type="nucleotide sequence ID" value="XM_022772493.1"/>
</dbReference>
<name>A0A0C7N7U1_9SACH</name>
<dbReference type="GeneID" id="34686056"/>
<dbReference type="Pfam" id="PF10450">
    <property type="entry name" value="POC1"/>
    <property type="match status" value="1"/>
</dbReference>
<reference evidence="1 2" key="1">
    <citation type="submission" date="2014-12" db="EMBL/GenBank/DDBJ databases">
        <authorList>
            <person name="Neuveglise Cecile"/>
        </authorList>
    </citation>
    <scope>NUCLEOTIDE SEQUENCE [LARGE SCALE GENOMIC DNA]</scope>
    <source>
        <strain evidence="1 2">CBS 12615</strain>
    </source>
</reference>
<dbReference type="InterPro" id="IPR018855">
    <property type="entry name" value="Psome_chaperone_1_fun"/>
</dbReference>
<dbReference type="AlphaFoldDB" id="A0A0C7N7U1"/>
<evidence type="ECO:0000313" key="1">
    <source>
        <dbReference type="EMBL" id="CEP62587.1"/>
    </source>
</evidence>
<dbReference type="EMBL" id="LN736364">
    <property type="protein sequence ID" value="CEP62587.1"/>
    <property type="molecule type" value="Genomic_DNA"/>
</dbReference>
<dbReference type="Proteomes" id="UP000054304">
    <property type="component" value="Unassembled WGS sequence"/>
</dbReference>
<accession>A0A0C7N7U1</accession>
<dbReference type="GO" id="GO:0043248">
    <property type="term" value="P:proteasome assembly"/>
    <property type="evidence" value="ECO:0007669"/>
    <property type="project" value="EnsemblFungi"/>
</dbReference>
<dbReference type="OrthoDB" id="4062897at2759"/>
<dbReference type="STRING" id="1245769.A0A0C7N7U1"/>